<dbReference type="PANTHER" id="PTHR36450:SF1">
    <property type="entry name" value="THIOREDOXIN"/>
    <property type="match status" value="1"/>
</dbReference>
<dbReference type="Proteomes" id="UP001221217">
    <property type="component" value="Unassembled WGS sequence"/>
</dbReference>
<organism evidence="2 3">
    <name type="scientific">Candidatus Thalassospirochaeta sargassi</name>
    <dbReference type="NCBI Taxonomy" id="3119039"/>
    <lineage>
        <taxon>Bacteria</taxon>
        <taxon>Pseudomonadati</taxon>
        <taxon>Spirochaetota</taxon>
        <taxon>Spirochaetia</taxon>
        <taxon>Spirochaetales</taxon>
        <taxon>Spirochaetaceae</taxon>
        <taxon>Candidatus Thalassospirochaeta</taxon>
    </lineage>
</organism>
<comment type="caution">
    <text evidence="2">The sequence shown here is derived from an EMBL/GenBank/DDBJ whole genome shotgun (WGS) entry which is preliminary data.</text>
</comment>
<dbReference type="InterPro" id="IPR036249">
    <property type="entry name" value="Thioredoxin-like_sf"/>
</dbReference>
<dbReference type="Gene3D" id="3.40.30.10">
    <property type="entry name" value="Glutaredoxin"/>
    <property type="match status" value="1"/>
</dbReference>
<evidence type="ECO:0000313" key="2">
    <source>
        <dbReference type="EMBL" id="MDC7225980.1"/>
    </source>
</evidence>
<dbReference type="SUPFAM" id="SSF52833">
    <property type="entry name" value="Thioredoxin-like"/>
    <property type="match status" value="1"/>
</dbReference>
<reference evidence="2 3" key="1">
    <citation type="submission" date="2022-12" db="EMBL/GenBank/DDBJ databases">
        <title>Metagenome assembled genome from gulf of manar.</title>
        <authorList>
            <person name="Kohli P."/>
            <person name="Pk S."/>
            <person name="Venkata Ramana C."/>
            <person name="Sasikala C."/>
        </authorList>
    </citation>
    <scope>NUCLEOTIDE SEQUENCE [LARGE SCALE GENOMIC DNA]</scope>
    <source>
        <strain evidence="2">JB008</strain>
    </source>
</reference>
<evidence type="ECO:0000313" key="3">
    <source>
        <dbReference type="Proteomes" id="UP001221217"/>
    </source>
</evidence>
<dbReference type="PANTHER" id="PTHR36450">
    <property type="entry name" value="THIOREDOXIN"/>
    <property type="match status" value="1"/>
</dbReference>
<proteinExistence type="predicted"/>
<feature type="domain" description="Thioredoxin-like fold" evidence="1">
    <location>
        <begin position="2"/>
        <end position="55"/>
    </location>
</feature>
<name>A0AAJ1MLS6_9SPIO</name>
<dbReference type="InterPro" id="IPR005243">
    <property type="entry name" value="THIRX-like_proc"/>
</dbReference>
<dbReference type="EMBL" id="JAQQAL010000011">
    <property type="protein sequence ID" value="MDC7225980.1"/>
    <property type="molecule type" value="Genomic_DNA"/>
</dbReference>
<evidence type="ECO:0000259" key="1">
    <source>
        <dbReference type="Pfam" id="PF13192"/>
    </source>
</evidence>
<dbReference type="AlphaFoldDB" id="A0AAJ1MLS6"/>
<protein>
    <submittedName>
        <fullName evidence="2">Thioredoxin family protein</fullName>
    </submittedName>
</protein>
<dbReference type="Pfam" id="PF13192">
    <property type="entry name" value="Thioredoxin_3"/>
    <property type="match status" value="1"/>
</dbReference>
<sequence>MEAASRLGSDYEVVKVTDLDEIMEMGVMVTPALAIDGEVKSAGKVLTPAQITDFINGDK</sequence>
<gene>
    <name evidence="2" type="ORF">PQJ61_04365</name>
</gene>
<accession>A0AAJ1MLS6</accession>
<dbReference type="InterPro" id="IPR012336">
    <property type="entry name" value="Thioredoxin-like_fold"/>
</dbReference>